<evidence type="ECO:0000313" key="3">
    <source>
        <dbReference type="Proteomes" id="UP000297391"/>
    </source>
</evidence>
<dbReference type="Proteomes" id="UP000297391">
    <property type="component" value="Unassembled WGS sequence"/>
</dbReference>
<dbReference type="AlphaFoldDB" id="A0A4Z0AC85"/>
<sequence>MNSQKKTKKNGYYSAAFIENPWQLLKRYMPLIGIDAIVGCCSIALAAILATLTYLATYTVDVIAKTAFIGGMGLGAAFALAKAEVLYGRIHWVWVNVAVYCFCFLTSLPSIIYKPDTYLYSTALLCPLVGLLILNSPRCRELRRKMVEVRHKREDIIATLKKQGRWKGW</sequence>
<keyword evidence="1" id="KW-1133">Transmembrane helix</keyword>
<reference evidence="2 3" key="1">
    <citation type="journal article" date="2019" name="Syst. Appl. Microbiol.">
        <title>New species of pathogenic Pseudomonas isolated from citrus in Tunisia: Proposal of Pseudomonas kairouanensis sp. nov. and Pseudomonas nabeulensis sp. nov.</title>
        <authorList>
            <person name="Oueslati M."/>
            <person name="Mulet M."/>
            <person name="Gomila M."/>
            <person name="Berge O."/>
            <person name="Hajlaoui M.R."/>
            <person name="Lalucat J."/>
            <person name="Sadfi-Zouaoui N."/>
            <person name="Garcia-Valdes E."/>
        </authorList>
    </citation>
    <scope>NUCLEOTIDE SEQUENCE [LARGE SCALE GENOMIC DNA]</scope>
    <source>
        <strain evidence="2 3">KC12</strain>
    </source>
</reference>
<keyword evidence="3" id="KW-1185">Reference proteome</keyword>
<feature type="transmembrane region" description="Helical" evidence="1">
    <location>
        <begin position="31"/>
        <end position="56"/>
    </location>
</feature>
<evidence type="ECO:0000256" key="1">
    <source>
        <dbReference type="SAM" id="Phobius"/>
    </source>
</evidence>
<name>A0A4Z0AC85_9PSED</name>
<protein>
    <submittedName>
        <fullName evidence="2">Uncharacterized protein</fullName>
    </submittedName>
</protein>
<evidence type="ECO:0000313" key="2">
    <source>
        <dbReference type="EMBL" id="TFY84452.1"/>
    </source>
</evidence>
<feature type="transmembrane region" description="Helical" evidence="1">
    <location>
        <begin position="93"/>
        <end position="112"/>
    </location>
</feature>
<keyword evidence="1" id="KW-0472">Membrane</keyword>
<organism evidence="2 3">
    <name type="scientific">Pseudomonas kairouanensis</name>
    <dbReference type="NCBI Taxonomy" id="2293832"/>
    <lineage>
        <taxon>Bacteria</taxon>
        <taxon>Pseudomonadati</taxon>
        <taxon>Pseudomonadota</taxon>
        <taxon>Gammaproteobacteria</taxon>
        <taxon>Pseudomonadales</taxon>
        <taxon>Pseudomonadaceae</taxon>
        <taxon>Pseudomonas</taxon>
    </lineage>
</organism>
<dbReference type="EMBL" id="QUZU01000064">
    <property type="protein sequence ID" value="TFY84452.1"/>
    <property type="molecule type" value="Genomic_DNA"/>
</dbReference>
<keyword evidence="1" id="KW-0812">Transmembrane</keyword>
<dbReference type="OrthoDB" id="7027615at2"/>
<gene>
    <name evidence="2" type="ORF">DYL59_29235</name>
</gene>
<proteinExistence type="predicted"/>
<accession>A0A4Z0AC85</accession>
<feature type="transmembrane region" description="Helical" evidence="1">
    <location>
        <begin position="118"/>
        <end position="136"/>
    </location>
</feature>
<feature type="transmembrane region" description="Helical" evidence="1">
    <location>
        <begin position="62"/>
        <end position="81"/>
    </location>
</feature>
<comment type="caution">
    <text evidence="2">The sequence shown here is derived from an EMBL/GenBank/DDBJ whole genome shotgun (WGS) entry which is preliminary data.</text>
</comment>
<dbReference type="RefSeq" id="WP_135292267.1">
    <property type="nucleotide sequence ID" value="NZ_QUZU01000064.1"/>
</dbReference>